<evidence type="ECO:0000313" key="2">
    <source>
        <dbReference type="Proteomes" id="UP001344447"/>
    </source>
</evidence>
<name>A0AAN7U454_9MYCE</name>
<gene>
    <name evidence="1" type="ORF">RB653_001397</name>
</gene>
<protein>
    <submittedName>
        <fullName evidence="1">Uncharacterized protein</fullName>
    </submittedName>
</protein>
<dbReference type="AlphaFoldDB" id="A0AAN7U454"/>
<organism evidence="1 2">
    <name type="scientific">Dictyostelium firmibasis</name>
    <dbReference type="NCBI Taxonomy" id="79012"/>
    <lineage>
        <taxon>Eukaryota</taxon>
        <taxon>Amoebozoa</taxon>
        <taxon>Evosea</taxon>
        <taxon>Eumycetozoa</taxon>
        <taxon>Dictyostelia</taxon>
        <taxon>Dictyosteliales</taxon>
        <taxon>Dictyosteliaceae</taxon>
        <taxon>Dictyostelium</taxon>
    </lineage>
</organism>
<keyword evidence="2" id="KW-1185">Reference proteome</keyword>
<evidence type="ECO:0000313" key="1">
    <source>
        <dbReference type="EMBL" id="KAK5581365.1"/>
    </source>
</evidence>
<accession>A0AAN7U454</accession>
<dbReference type="Proteomes" id="UP001344447">
    <property type="component" value="Unassembled WGS sequence"/>
</dbReference>
<reference evidence="1 2" key="1">
    <citation type="submission" date="2023-11" db="EMBL/GenBank/DDBJ databases">
        <title>Dfirmibasis_genome.</title>
        <authorList>
            <person name="Edelbroek B."/>
            <person name="Kjellin J."/>
            <person name="Jerlstrom-Hultqvist J."/>
            <person name="Soderbom F."/>
        </authorList>
    </citation>
    <scope>NUCLEOTIDE SEQUENCE [LARGE SCALE GENOMIC DNA]</scope>
    <source>
        <strain evidence="1 2">TNS-C-14</strain>
    </source>
</reference>
<dbReference type="EMBL" id="JAVFKY010000002">
    <property type="protein sequence ID" value="KAK5581365.1"/>
    <property type="molecule type" value="Genomic_DNA"/>
</dbReference>
<comment type="caution">
    <text evidence="1">The sequence shown here is derived from an EMBL/GenBank/DDBJ whole genome shotgun (WGS) entry which is preliminary data.</text>
</comment>
<proteinExistence type="predicted"/>
<sequence>MFQITRMLLSGLVNKPIKQTHTWRMSHKKRKNNLKEVENFLRKYNTCYSKKLPKPRDWTEDDVPVALYKLDHKSLLDKFGYGNKLYKNLQKYK</sequence>